<comment type="caution">
    <text evidence="7">The sequence shown here is derived from an EMBL/GenBank/DDBJ whole genome shotgun (WGS) entry which is preliminary data.</text>
</comment>
<dbReference type="RefSeq" id="WP_183732896.1">
    <property type="nucleotide sequence ID" value="NZ_JACHID010000010.1"/>
</dbReference>
<dbReference type="Pfam" id="PF00327">
    <property type="entry name" value="Ribosomal_L30"/>
    <property type="match status" value="1"/>
</dbReference>
<evidence type="ECO:0000313" key="8">
    <source>
        <dbReference type="Proteomes" id="UP000528322"/>
    </source>
</evidence>
<evidence type="ECO:0000256" key="4">
    <source>
        <dbReference type="ARBA" id="ARBA00023274"/>
    </source>
</evidence>
<dbReference type="InterPro" id="IPR005996">
    <property type="entry name" value="Ribosomal_uL30_bac-type"/>
</dbReference>
<evidence type="ECO:0000256" key="5">
    <source>
        <dbReference type="ARBA" id="ARBA00035492"/>
    </source>
</evidence>
<evidence type="ECO:0000256" key="2">
    <source>
        <dbReference type="ARBA" id="ARBA00011838"/>
    </source>
</evidence>
<name>A0A7W7Y639_9BACT</name>
<dbReference type="CDD" id="cd01658">
    <property type="entry name" value="Ribosomal_L30"/>
    <property type="match status" value="1"/>
</dbReference>
<dbReference type="EMBL" id="JACHID010000010">
    <property type="protein sequence ID" value="MBB5022422.1"/>
    <property type="molecule type" value="Genomic_DNA"/>
</dbReference>
<dbReference type="HAMAP" id="MF_01371_B">
    <property type="entry name" value="Ribosomal_uL30_B"/>
    <property type="match status" value="1"/>
</dbReference>
<protein>
    <recommendedName>
        <fullName evidence="5">50S ribosomal protein L30</fullName>
    </recommendedName>
</protein>
<dbReference type="InterPro" id="IPR036919">
    <property type="entry name" value="Ribo_uL30_ferredoxin-like_sf"/>
</dbReference>
<dbReference type="PANTHER" id="PTHR15892">
    <property type="entry name" value="MITOCHONDRIAL RIBOSOMAL PROTEIN L30"/>
    <property type="match status" value="1"/>
</dbReference>
<evidence type="ECO:0000313" key="7">
    <source>
        <dbReference type="EMBL" id="MBB5022422.1"/>
    </source>
</evidence>
<keyword evidence="8" id="KW-1185">Reference proteome</keyword>
<feature type="domain" description="Large ribosomal subunit protein uL30-like ferredoxin-like fold" evidence="6">
    <location>
        <begin position="4"/>
        <end position="54"/>
    </location>
</feature>
<sequence>MAKVKVTLVRSLIGRSDKQRRIVKSLGLGKLGTSCIVENVPTMMGQVRKIEHLVKVEEVE</sequence>
<comment type="similarity">
    <text evidence="1">Belongs to the universal ribosomal protein uL30 family.</text>
</comment>
<gene>
    <name evidence="7" type="ORF">HNR37_001757</name>
</gene>
<dbReference type="GO" id="GO:0006412">
    <property type="term" value="P:translation"/>
    <property type="evidence" value="ECO:0007669"/>
    <property type="project" value="InterPro"/>
</dbReference>
<dbReference type="Proteomes" id="UP000528322">
    <property type="component" value="Unassembled WGS sequence"/>
</dbReference>
<evidence type="ECO:0000259" key="6">
    <source>
        <dbReference type="Pfam" id="PF00327"/>
    </source>
</evidence>
<dbReference type="NCBIfam" id="TIGR01308">
    <property type="entry name" value="rpmD_bact"/>
    <property type="match status" value="1"/>
</dbReference>
<dbReference type="PANTHER" id="PTHR15892:SF2">
    <property type="entry name" value="LARGE RIBOSOMAL SUBUNIT PROTEIN UL30M"/>
    <property type="match status" value="1"/>
</dbReference>
<dbReference type="AlphaFoldDB" id="A0A7W7Y639"/>
<accession>A0A7W7Y639</accession>
<comment type="subunit">
    <text evidence="2">Part of the 50S ribosomal subunit.</text>
</comment>
<dbReference type="Gene3D" id="3.30.1390.20">
    <property type="entry name" value="Ribosomal protein L30, ferredoxin-like fold domain"/>
    <property type="match status" value="1"/>
</dbReference>
<evidence type="ECO:0000256" key="1">
    <source>
        <dbReference type="ARBA" id="ARBA00007594"/>
    </source>
</evidence>
<dbReference type="GO" id="GO:0022625">
    <property type="term" value="C:cytosolic large ribosomal subunit"/>
    <property type="evidence" value="ECO:0007669"/>
    <property type="project" value="TreeGrafter"/>
</dbReference>
<proteinExistence type="inferred from homology"/>
<dbReference type="PIRSF" id="PIRSF002211">
    <property type="entry name" value="Ribosomal_L30_bac-type"/>
    <property type="match status" value="1"/>
</dbReference>
<keyword evidence="3 7" id="KW-0689">Ribosomal protein</keyword>
<dbReference type="InterPro" id="IPR016082">
    <property type="entry name" value="Ribosomal_uL30_ferredoxin-like"/>
</dbReference>
<organism evidence="7 8">
    <name type="scientific">Desulfurispira natronophila</name>
    <dbReference type="NCBI Taxonomy" id="682562"/>
    <lineage>
        <taxon>Bacteria</taxon>
        <taxon>Pseudomonadati</taxon>
        <taxon>Chrysiogenota</taxon>
        <taxon>Chrysiogenia</taxon>
        <taxon>Chrysiogenales</taxon>
        <taxon>Chrysiogenaceae</taxon>
        <taxon>Desulfurispira</taxon>
    </lineage>
</organism>
<keyword evidence="4" id="KW-0687">Ribonucleoprotein</keyword>
<dbReference type="SUPFAM" id="SSF55129">
    <property type="entry name" value="Ribosomal protein L30p/L7e"/>
    <property type="match status" value="1"/>
</dbReference>
<evidence type="ECO:0000256" key="3">
    <source>
        <dbReference type="ARBA" id="ARBA00022980"/>
    </source>
</evidence>
<dbReference type="GO" id="GO:0003735">
    <property type="term" value="F:structural constituent of ribosome"/>
    <property type="evidence" value="ECO:0007669"/>
    <property type="project" value="InterPro"/>
</dbReference>
<reference evidence="7 8" key="1">
    <citation type="submission" date="2020-08" db="EMBL/GenBank/DDBJ databases">
        <title>Genomic Encyclopedia of Type Strains, Phase IV (KMG-IV): sequencing the most valuable type-strain genomes for metagenomic binning, comparative biology and taxonomic classification.</title>
        <authorList>
            <person name="Goeker M."/>
        </authorList>
    </citation>
    <scope>NUCLEOTIDE SEQUENCE [LARGE SCALE GENOMIC DNA]</scope>
    <source>
        <strain evidence="7 8">DSM 22071</strain>
    </source>
</reference>